<comment type="caution">
    <text evidence="2">The sequence shown here is derived from an EMBL/GenBank/DDBJ whole genome shotgun (WGS) entry which is preliminary data.</text>
</comment>
<dbReference type="Proteomes" id="UP000732377">
    <property type="component" value="Unassembled WGS sequence"/>
</dbReference>
<dbReference type="InterPro" id="IPR045865">
    <property type="entry name" value="ACT-like_dom_sf"/>
</dbReference>
<gene>
    <name evidence="2" type="ORF">CWE10_20305</name>
</gene>
<proteinExistence type="predicted"/>
<dbReference type="InterPro" id="IPR018449">
    <property type="entry name" value="NIL_domain"/>
</dbReference>
<protein>
    <submittedName>
        <fullName evidence="2">Methionine ABC transporter ATP-binding protein</fullName>
    </submittedName>
</protein>
<dbReference type="SUPFAM" id="SSF55021">
    <property type="entry name" value="ACT-like"/>
    <property type="match status" value="1"/>
</dbReference>
<dbReference type="GO" id="GO:0005524">
    <property type="term" value="F:ATP binding"/>
    <property type="evidence" value="ECO:0007669"/>
    <property type="project" value="UniProtKB-KW"/>
</dbReference>
<name>A0A953I7U9_SYMTR</name>
<dbReference type="AlphaFoldDB" id="A0A953I7U9"/>
<dbReference type="EMBL" id="PIUK01000521">
    <property type="protein sequence ID" value="MBY6278442.1"/>
    <property type="molecule type" value="Genomic_DNA"/>
</dbReference>
<reference evidence="2" key="1">
    <citation type="submission" date="2017-11" db="EMBL/GenBank/DDBJ databases">
        <title>Three new genomes from thermophilic consortium.</title>
        <authorList>
            <person name="Quaggio R."/>
            <person name="Amgarten D."/>
            <person name="Setubal J.C."/>
        </authorList>
    </citation>
    <scope>NUCLEOTIDE SEQUENCE</scope>
    <source>
        <strain evidence="2">ZCTH01-B2</strain>
    </source>
</reference>
<dbReference type="Pfam" id="PF09383">
    <property type="entry name" value="NIL"/>
    <property type="match status" value="1"/>
</dbReference>
<evidence type="ECO:0000259" key="1">
    <source>
        <dbReference type="Pfam" id="PF09383"/>
    </source>
</evidence>
<evidence type="ECO:0000313" key="3">
    <source>
        <dbReference type="Proteomes" id="UP000732377"/>
    </source>
</evidence>
<dbReference type="Gene3D" id="3.30.70.260">
    <property type="match status" value="1"/>
</dbReference>
<keyword evidence="2" id="KW-0547">Nucleotide-binding</keyword>
<feature type="non-terminal residue" evidence="2">
    <location>
        <position position="1"/>
    </location>
</feature>
<sequence>IVQGAIERVAGSTVGRLLVELTGRAEDIQAALRFLEEQGVSPEVIPHG</sequence>
<keyword evidence="2" id="KW-0067">ATP-binding</keyword>
<accession>A0A953I7U9</accession>
<feature type="domain" description="NIL" evidence="1">
    <location>
        <begin position="1"/>
        <end position="44"/>
    </location>
</feature>
<organism evidence="2 3">
    <name type="scientific">Symbiobacterium thermophilum</name>
    <dbReference type="NCBI Taxonomy" id="2734"/>
    <lineage>
        <taxon>Bacteria</taxon>
        <taxon>Bacillati</taxon>
        <taxon>Bacillota</taxon>
        <taxon>Clostridia</taxon>
        <taxon>Eubacteriales</taxon>
        <taxon>Symbiobacteriaceae</taxon>
        <taxon>Symbiobacterium</taxon>
    </lineage>
</organism>
<evidence type="ECO:0000313" key="2">
    <source>
        <dbReference type="EMBL" id="MBY6278442.1"/>
    </source>
</evidence>